<evidence type="ECO:0000313" key="6">
    <source>
        <dbReference type="EMBL" id="SET47159.1"/>
    </source>
</evidence>
<dbReference type="PRINTS" id="PR00344">
    <property type="entry name" value="BCTRLSENSOR"/>
</dbReference>
<evidence type="ECO:0000256" key="2">
    <source>
        <dbReference type="ARBA" id="ARBA00012438"/>
    </source>
</evidence>
<dbReference type="Gene3D" id="1.10.287.130">
    <property type="match status" value="1"/>
</dbReference>
<dbReference type="Proteomes" id="UP000182332">
    <property type="component" value="Unassembled WGS sequence"/>
</dbReference>
<dbReference type="SUPFAM" id="SSF55874">
    <property type="entry name" value="ATPase domain of HSP90 chaperone/DNA topoisomerase II/histidine kinase"/>
    <property type="match status" value="1"/>
</dbReference>
<dbReference type="EC" id="2.7.13.3" evidence="2"/>
<dbReference type="InterPro" id="IPR036097">
    <property type="entry name" value="HisK_dim/P_sf"/>
</dbReference>
<dbReference type="InterPro" id="IPR003594">
    <property type="entry name" value="HATPase_dom"/>
</dbReference>
<dbReference type="Pfam" id="PF02518">
    <property type="entry name" value="HATPase_c"/>
    <property type="match status" value="1"/>
</dbReference>
<dbReference type="PROSITE" id="PS50109">
    <property type="entry name" value="HIS_KIN"/>
    <property type="match status" value="1"/>
</dbReference>
<dbReference type="InterPro" id="IPR004358">
    <property type="entry name" value="Sig_transdc_His_kin-like_C"/>
</dbReference>
<dbReference type="InterPro" id="IPR036890">
    <property type="entry name" value="HATPase_C_sf"/>
</dbReference>
<evidence type="ECO:0000256" key="4">
    <source>
        <dbReference type="SAM" id="Coils"/>
    </source>
</evidence>
<sequence>MLLLQIFSIISVCLLMLLGRWLLHSYQVINRVNEDLQAANESLERRVEERTRAFKQASHALQVEIDERKQLESQLIGAEKLASLGQMAAGIAHEINNPIGFISSNLGTLAVYFGKIQEVLKAYKAAEDQLGPPECLEVLEGVKTRLDLAFVEAEIPLLIQESRDGVARAAQIIKDLREFSRADTNPQWQWASLQRGIDSTLNIAANAVKYKADIVKHYVPLPDIECLPAQLNQVIMNLVVNAAQAIGPERGTITLRNGVQGDSVWLEISDTGTGIAPEVLPKIFDPFFTTKPVGQGTGLGLSLSYGIVQKHGGTISVRSLEGVGTTFRIELPVRQQRPEQGAVN</sequence>
<dbReference type="PANTHER" id="PTHR43065:SF50">
    <property type="entry name" value="HISTIDINE KINASE"/>
    <property type="match status" value="1"/>
</dbReference>
<organism evidence="6 7">
    <name type="scientific">Pseudomonas graminis</name>
    <dbReference type="NCBI Taxonomy" id="158627"/>
    <lineage>
        <taxon>Bacteria</taxon>
        <taxon>Pseudomonadati</taxon>
        <taxon>Pseudomonadota</taxon>
        <taxon>Gammaproteobacteria</taxon>
        <taxon>Pseudomonadales</taxon>
        <taxon>Pseudomonadaceae</taxon>
        <taxon>Pseudomonas</taxon>
    </lineage>
</organism>
<dbReference type="AlphaFoldDB" id="A0A1I0ENW1"/>
<evidence type="ECO:0000256" key="3">
    <source>
        <dbReference type="ARBA" id="ARBA00022553"/>
    </source>
</evidence>
<dbReference type="SMART" id="SM00388">
    <property type="entry name" value="HisKA"/>
    <property type="match status" value="1"/>
</dbReference>
<keyword evidence="4" id="KW-0175">Coiled coil</keyword>
<evidence type="ECO:0000256" key="1">
    <source>
        <dbReference type="ARBA" id="ARBA00000085"/>
    </source>
</evidence>
<evidence type="ECO:0000313" key="7">
    <source>
        <dbReference type="Proteomes" id="UP000182332"/>
    </source>
</evidence>
<feature type="domain" description="Histidine kinase" evidence="5">
    <location>
        <begin position="90"/>
        <end position="335"/>
    </location>
</feature>
<dbReference type="GO" id="GO:0000155">
    <property type="term" value="F:phosphorelay sensor kinase activity"/>
    <property type="evidence" value="ECO:0007669"/>
    <property type="project" value="InterPro"/>
</dbReference>
<dbReference type="PANTHER" id="PTHR43065">
    <property type="entry name" value="SENSOR HISTIDINE KINASE"/>
    <property type="match status" value="1"/>
</dbReference>
<keyword evidence="6" id="KW-0808">Transferase</keyword>
<evidence type="ECO:0000259" key="5">
    <source>
        <dbReference type="PROSITE" id="PS50109"/>
    </source>
</evidence>
<dbReference type="OrthoDB" id="149796at2"/>
<dbReference type="EMBL" id="FOHW01000014">
    <property type="protein sequence ID" value="SET47159.1"/>
    <property type="molecule type" value="Genomic_DNA"/>
</dbReference>
<feature type="coiled-coil region" evidence="4">
    <location>
        <begin position="26"/>
        <end position="81"/>
    </location>
</feature>
<dbReference type="SMART" id="SM00387">
    <property type="entry name" value="HATPase_c"/>
    <property type="match status" value="1"/>
</dbReference>
<keyword evidence="6" id="KW-0418">Kinase</keyword>
<proteinExistence type="predicted"/>
<dbReference type="InterPro" id="IPR003661">
    <property type="entry name" value="HisK_dim/P_dom"/>
</dbReference>
<dbReference type="InterPro" id="IPR005467">
    <property type="entry name" value="His_kinase_dom"/>
</dbReference>
<reference evidence="6 7" key="1">
    <citation type="submission" date="2016-10" db="EMBL/GenBank/DDBJ databases">
        <authorList>
            <person name="de Groot N.N."/>
        </authorList>
    </citation>
    <scope>NUCLEOTIDE SEQUENCE [LARGE SCALE GENOMIC DNA]</scope>
    <source>
        <strain evidence="6 7">DSM 11363</strain>
    </source>
</reference>
<comment type="catalytic activity">
    <reaction evidence="1">
        <text>ATP + protein L-histidine = ADP + protein N-phospho-L-histidine.</text>
        <dbReference type="EC" id="2.7.13.3"/>
    </reaction>
</comment>
<dbReference type="CDD" id="cd16943">
    <property type="entry name" value="HATPase_AtoS-like"/>
    <property type="match status" value="1"/>
</dbReference>
<keyword evidence="3" id="KW-0597">Phosphoprotein</keyword>
<name>A0A1I0ENW1_9PSED</name>
<gene>
    <name evidence="6" type="ORF">SAMN05216197_11473</name>
</gene>
<protein>
    <recommendedName>
        <fullName evidence="2">histidine kinase</fullName>
        <ecNumber evidence="2">2.7.13.3</ecNumber>
    </recommendedName>
</protein>
<dbReference type="SUPFAM" id="SSF47384">
    <property type="entry name" value="Homodimeric domain of signal transducing histidine kinase"/>
    <property type="match status" value="1"/>
</dbReference>
<dbReference type="Gene3D" id="3.30.565.10">
    <property type="entry name" value="Histidine kinase-like ATPase, C-terminal domain"/>
    <property type="match status" value="1"/>
</dbReference>
<accession>A0A1I0ENW1</accession>
<dbReference type="CDD" id="cd00082">
    <property type="entry name" value="HisKA"/>
    <property type="match status" value="1"/>
</dbReference>